<evidence type="ECO:0000313" key="8">
    <source>
        <dbReference type="EMBL" id="RJK93160.1"/>
    </source>
</evidence>
<keyword evidence="5 6" id="KW-0472">Membrane</keyword>
<organism evidence="8 9">
    <name type="scientific">Vallicoccus soli</name>
    <dbReference type="NCBI Taxonomy" id="2339232"/>
    <lineage>
        <taxon>Bacteria</taxon>
        <taxon>Bacillati</taxon>
        <taxon>Actinomycetota</taxon>
        <taxon>Actinomycetes</taxon>
        <taxon>Motilibacterales</taxon>
        <taxon>Vallicoccaceae</taxon>
        <taxon>Vallicoccus</taxon>
    </lineage>
</organism>
<protein>
    <submittedName>
        <fullName evidence="8">DMT family transporter</fullName>
    </submittedName>
</protein>
<feature type="transmembrane region" description="Helical" evidence="6">
    <location>
        <begin position="123"/>
        <end position="141"/>
    </location>
</feature>
<gene>
    <name evidence="8" type="ORF">D5H78_17265</name>
</gene>
<feature type="domain" description="EamA" evidence="7">
    <location>
        <begin position="20"/>
        <end position="160"/>
    </location>
</feature>
<dbReference type="PANTHER" id="PTHR32322:SF2">
    <property type="entry name" value="EAMA DOMAIN-CONTAINING PROTEIN"/>
    <property type="match status" value="1"/>
</dbReference>
<feature type="transmembrane region" description="Helical" evidence="6">
    <location>
        <begin position="292"/>
        <end position="309"/>
    </location>
</feature>
<dbReference type="PANTHER" id="PTHR32322">
    <property type="entry name" value="INNER MEMBRANE TRANSPORTER"/>
    <property type="match status" value="1"/>
</dbReference>
<evidence type="ECO:0000259" key="7">
    <source>
        <dbReference type="Pfam" id="PF00892"/>
    </source>
</evidence>
<dbReference type="AlphaFoldDB" id="A0A3A3YPL0"/>
<feature type="transmembrane region" description="Helical" evidence="6">
    <location>
        <begin position="206"/>
        <end position="229"/>
    </location>
</feature>
<evidence type="ECO:0000256" key="3">
    <source>
        <dbReference type="ARBA" id="ARBA00022692"/>
    </source>
</evidence>
<evidence type="ECO:0000256" key="2">
    <source>
        <dbReference type="ARBA" id="ARBA00007362"/>
    </source>
</evidence>
<evidence type="ECO:0000256" key="6">
    <source>
        <dbReference type="SAM" id="Phobius"/>
    </source>
</evidence>
<proteinExistence type="inferred from homology"/>
<dbReference type="Proteomes" id="UP000265614">
    <property type="component" value="Unassembled WGS sequence"/>
</dbReference>
<dbReference type="OrthoDB" id="9809509at2"/>
<feature type="transmembrane region" description="Helical" evidence="6">
    <location>
        <begin position="269"/>
        <end position="286"/>
    </location>
</feature>
<feature type="transmembrane region" description="Helical" evidence="6">
    <location>
        <begin position="45"/>
        <end position="66"/>
    </location>
</feature>
<evidence type="ECO:0000313" key="9">
    <source>
        <dbReference type="Proteomes" id="UP000265614"/>
    </source>
</evidence>
<dbReference type="EMBL" id="QZEZ01000010">
    <property type="protein sequence ID" value="RJK93160.1"/>
    <property type="molecule type" value="Genomic_DNA"/>
</dbReference>
<dbReference type="SUPFAM" id="SSF103481">
    <property type="entry name" value="Multidrug resistance efflux transporter EmrE"/>
    <property type="match status" value="2"/>
</dbReference>
<feature type="transmembrane region" description="Helical" evidence="6">
    <location>
        <begin position="235"/>
        <end position="257"/>
    </location>
</feature>
<feature type="domain" description="EamA" evidence="7">
    <location>
        <begin position="180"/>
        <end position="307"/>
    </location>
</feature>
<evidence type="ECO:0000256" key="5">
    <source>
        <dbReference type="ARBA" id="ARBA00023136"/>
    </source>
</evidence>
<reference evidence="8 9" key="1">
    <citation type="submission" date="2018-09" db="EMBL/GenBank/DDBJ databases">
        <title>YIM 75000 draft genome.</title>
        <authorList>
            <person name="Tang S."/>
            <person name="Feng Y."/>
        </authorList>
    </citation>
    <scope>NUCLEOTIDE SEQUENCE [LARGE SCALE GENOMIC DNA]</scope>
    <source>
        <strain evidence="8 9">YIM 75000</strain>
    </source>
</reference>
<evidence type="ECO:0000256" key="1">
    <source>
        <dbReference type="ARBA" id="ARBA00004141"/>
    </source>
</evidence>
<comment type="caution">
    <text evidence="8">The sequence shown here is derived from an EMBL/GenBank/DDBJ whole genome shotgun (WGS) entry which is preliminary data.</text>
</comment>
<feature type="transmembrane region" description="Helical" evidence="6">
    <location>
        <begin position="146"/>
        <end position="162"/>
    </location>
</feature>
<feature type="transmembrane region" description="Helical" evidence="6">
    <location>
        <begin position="87"/>
        <end position="111"/>
    </location>
</feature>
<dbReference type="RefSeq" id="WP_119951752.1">
    <property type="nucleotide sequence ID" value="NZ_QZEZ01000010.1"/>
</dbReference>
<keyword evidence="9" id="KW-1185">Reference proteome</keyword>
<comment type="similarity">
    <text evidence="2">Belongs to the EamA transporter family.</text>
</comment>
<name>A0A3A3YPL0_9ACTN</name>
<feature type="transmembrane region" description="Helical" evidence="6">
    <location>
        <begin position="174"/>
        <end position="194"/>
    </location>
</feature>
<evidence type="ECO:0000256" key="4">
    <source>
        <dbReference type="ARBA" id="ARBA00022989"/>
    </source>
</evidence>
<comment type="subcellular location">
    <subcellularLocation>
        <location evidence="1">Membrane</location>
        <topology evidence="1">Multi-pass membrane protein</topology>
    </subcellularLocation>
</comment>
<sequence length="332" mass="33933">MSRPIGVLQAVRARAGLVALCAAFVVCWSSGFVGAKVGTTGYDVLTVLLWRMLPLAAGLLVLTAVLRRRARRRSAEEPRASVGRGRLLRQVGVGALSQSGYLLSVYWAVALGVSTGTTALVDGLQPLVVAALTGPLLGVAVRGRQWVGLAAGLAGVLLVTWADATSPRTGAPGWAYAVPLAGMLSLVAATFLQRRDPSPPRPLGDLAVHSATSAVLFSGLALAAGAATVPGELRFWLATAWLVVLPTFGGYGLYWLLLERVGVTTVGSLLFLVPPVTTAWGAVAFGEPVTPLTVAGLVLALLATGLVGAGDGAGRGAPAAREGARRPVPAAE</sequence>
<dbReference type="Pfam" id="PF00892">
    <property type="entry name" value="EamA"/>
    <property type="match status" value="2"/>
</dbReference>
<accession>A0A3A3YPL0</accession>
<keyword evidence="4 6" id="KW-1133">Transmembrane helix</keyword>
<keyword evidence="3 6" id="KW-0812">Transmembrane</keyword>
<dbReference type="GO" id="GO:0016020">
    <property type="term" value="C:membrane"/>
    <property type="evidence" value="ECO:0007669"/>
    <property type="project" value="UniProtKB-SubCell"/>
</dbReference>
<dbReference type="InterPro" id="IPR050638">
    <property type="entry name" value="AA-Vitamin_Transporters"/>
</dbReference>
<dbReference type="InterPro" id="IPR000620">
    <property type="entry name" value="EamA_dom"/>
</dbReference>
<dbReference type="InterPro" id="IPR037185">
    <property type="entry name" value="EmrE-like"/>
</dbReference>